<dbReference type="AlphaFoldDB" id="A0AAN4ZM51"/>
<dbReference type="EMBL" id="BTRK01000002">
    <property type="protein sequence ID" value="GMR39540.1"/>
    <property type="molecule type" value="Genomic_DNA"/>
</dbReference>
<proteinExistence type="predicted"/>
<comment type="caution">
    <text evidence="1">The sequence shown here is derived from an EMBL/GenBank/DDBJ whole genome shotgun (WGS) entry which is preliminary data.</text>
</comment>
<evidence type="ECO:0000313" key="2">
    <source>
        <dbReference type="Proteomes" id="UP001328107"/>
    </source>
</evidence>
<reference evidence="2" key="1">
    <citation type="submission" date="2022-10" db="EMBL/GenBank/DDBJ databases">
        <title>Genome assembly of Pristionchus species.</title>
        <authorList>
            <person name="Yoshida K."/>
            <person name="Sommer R.J."/>
        </authorList>
    </citation>
    <scope>NUCLEOTIDE SEQUENCE [LARGE SCALE GENOMIC DNA]</scope>
    <source>
        <strain evidence="2">RS5460</strain>
    </source>
</reference>
<keyword evidence="2" id="KW-1185">Reference proteome</keyword>
<dbReference type="PANTHER" id="PTHR31507">
    <property type="entry name" value="PROTEIN CBG15923"/>
    <property type="match status" value="1"/>
</dbReference>
<evidence type="ECO:0000313" key="1">
    <source>
        <dbReference type="EMBL" id="GMR39540.1"/>
    </source>
</evidence>
<organism evidence="1 2">
    <name type="scientific">Pristionchus mayeri</name>
    <dbReference type="NCBI Taxonomy" id="1317129"/>
    <lineage>
        <taxon>Eukaryota</taxon>
        <taxon>Metazoa</taxon>
        <taxon>Ecdysozoa</taxon>
        <taxon>Nematoda</taxon>
        <taxon>Chromadorea</taxon>
        <taxon>Rhabditida</taxon>
        <taxon>Rhabditina</taxon>
        <taxon>Diplogasteromorpha</taxon>
        <taxon>Diplogasteroidea</taxon>
        <taxon>Neodiplogasteridae</taxon>
        <taxon>Pristionchus</taxon>
    </lineage>
</organism>
<name>A0AAN4ZM51_9BILA</name>
<feature type="non-terminal residue" evidence="1">
    <location>
        <position position="1"/>
    </location>
</feature>
<gene>
    <name evidence="1" type="ORF">PMAYCL1PPCAC_09735</name>
</gene>
<sequence length="77" mass="8162">IQTPDAPCSDTCGYCGVRLVATRTCPTLGKCSGVLHRYEECAPKMCSFPRNTCCAGYVKGLPNGVDFECIPLATIAS</sequence>
<accession>A0AAN4ZM51</accession>
<feature type="non-terminal residue" evidence="1">
    <location>
        <position position="77"/>
    </location>
</feature>
<protein>
    <submittedName>
        <fullName evidence="1">Uncharacterized protein</fullName>
    </submittedName>
</protein>
<dbReference type="Proteomes" id="UP001328107">
    <property type="component" value="Unassembled WGS sequence"/>
</dbReference>
<dbReference type="PANTHER" id="PTHR31507:SF3">
    <property type="entry name" value="TIL DOMAIN-CONTAINING PROTEIN"/>
    <property type="match status" value="1"/>
</dbReference>